<reference evidence="8" key="1">
    <citation type="submission" date="2020-03" db="EMBL/GenBank/DDBJ databases">
        <title>Transcriptomic Profiling of the Digestive Tract of the Rat Flea, Xenopsylla cheopis, Following Blood Feeding and Infection with Yersinia pestis.</title>
        <authorList>
            <person name="Bland D.M."/>
            <person name="Martens C.A."/>
            <person name="Virtaneva K."/>
            <person name="Kanakabandi K."/>
            <person name="Long D."/>
            <person name="Rosenke R."/>
            <person name="Saturday G.A."/>
            <person name="Hoyt F.H."/>
            <person name="Bruno D.P."/>
            <person name="Ribeiro J.M.C."/>
            <person name="Hinnebusch J."/>
        </authorList>
    </citation>
    <scope>NUCLEOTIDE SEQUENCE</scope>
</reference>
<name>A0A6M2DX72_XENCH</name>
<keyword evidence="4" id="KW-0915">Sodium</keyword>
<keyword evidence="5" id="KW-0406">Ion transport</keyword>
<dbReference type="InterPro" id="IPR038377">
    <property type="entry name" value="Na/Glc_symporter_sf"/>
</dbReference>
<evidence type="ECO:0000313" key="8">
    <source>
        <dbReference type="EMBL" id="NOV50959.1"/>
    </source>
</evidence>
<protein>
    <submittedName>
        <fullName evidence="8">Putative product</fullName>
    </submittedName>
</protein>
<feature type="transmembrane region" description="Helical" evidence="7">
    <location>
        <begin position="6"/>
        <end position="29"/>
    </location>
</feature>
<dbReference type="PANTHER" id="PTHR42985">
    <property type="entry name" value="SODIUM-COUPLED MONOCARBOXYLATE TRANSPORTER"/>
    <property type="match status" value="1"/>
</dbReference>
<sequence length="209" mass="22755">MGGVLSLASTLSSIAAGTTFGLFALGALVPWSNTSGAIVGSIAGSLMSAWIAFGSRAKLAEGAIKEKWLKTSLDGCDRLLGNSTADWLKLTKNFDQVQADESDVFFLYRLSYHWVSPIGIWTVLLVGLVVSLITGKQDTSLIDPELISPVLHRFLPNSCKQFAGRTRKSRMKNIDVIPEGSDMQLINKNDKVTYLTPLRTQDCELNMLS</sequence>
<comment type="subcellular location">
    <subcellularLocation>
        <location evidence="1">Cell membrane</location>
        <topology evidence="1">Multi-pass membrane protein</topology>
    </subcellularLocation>
</comment>
<evidence type="ECO:0000256" key="3">
    <source>
        <dbReference type="ARBA" id="ARBA00022475"/>
    </source>
</evidence>
<keyword evidence="2" id="KW-0813">Transport</keyword>
<dbReference type="GO" id="GO:0006814">
    <property type="term" value="P:sodium ion transport"/>
    <property type="evidence" value="ECO:0007669"/>
    <property type="project" value="UniProtKB-KW"/>
</dbReference>
<feature type="transmembrane region" description="Helical" evidence="7">
    <location>
        <begin position="36"/>
        <end position="53"/>
    </location>
</feature>
<dbReference type="InterPro" id="IPR051163">
    <property type="entry name" value="Sodium:Solute_Symporter_SSF"/>
</dbReference>
<keyword evidence="3" id="KW-1003">Cell membrane</keyword>
<evidence type="ECO:0000256" key="1">
    <source>
        <dbReference type="ARBA" id="ARBA00004651"/>
    </source>
</evidence>
<evidence type="ECO:0000256" key="6">
    <source>
        <dbReference type="ARBA" id="ARBA00023201"/>
    </source>
</evidence>
<evidence type="ECO:0000256" key="7">
    <source>
        <dbReference type="SAM" id="Phobius"/>
    </source>
</evidence>
<keyword evidence="7" id="KW-0812">Transmembrane</keyword>
<dbReference type="AlphaFoldDB" id="A0A6M2DX72"/>
<proteinExistence type="predicted"/>
<dbReference type="EMBL" id="GIIL01007233">
    <property type="protein sequence ID" value="NOV50959.1"/>
    <property type="molecule type" value="Transcribed_RNA"/>
</dbReference>
<accession>A0A6M2DX72</accession>
<dbReference type="PANTHER" id="PTHR42985:SF41">
    <property type="entry name" value="GH19970P-RELATED"/>
    <property type="match status" value="1"/>
</dbReference>
<keyword evidence="6" id="KW-0739">Sodium transport</keyword>
<organism evidence="8">
    <name type="scientific">Xenopsylla cheopis</name>
    <name type="common">Oriental rat flea</name>
    <name type="synonym">Pulex cheopis</name>
    <dbReference type="NCBI Taxonomy" id="163159"/>
    <lineage>
        <taxon>Eukaryota</taxon>
        <taxon>Metazoa</taxon>
        <taxon>Ecdysozoa</taxon>
        <taxon>Arthropoda</taxon>
        <taxon>Hexapoda</taxon>
        <taxon>Insecta</taxon>
        <taxon>Pterygota</taxon>
        <taxon>Neoptera</taxon>
        <taxon>Endopterygota</taxon>
        <taxon>Siphonaptera</taxon>
        <taxon>Pulicidae</taxon>
        <taxon>Xenopsyllinae</taxon>
        <taxon>Xenopsylla</taxon>
    </lineage>
</organism>
<dbReference type="Gene3D" id="1.20.1730.10">
    <property type="entry name" value="Sodium/glucose cotransporter"/>
    <property type="match status" value="1"/>
</dbReference>
<evidence type="ECO:0000256" key="4">
    <source>
        <dbReference type="ARBA" id="ARBA00023053"/>
    </source>
</evidence>
<feature type="transmembrane region" description="Helical" evidence="7">
    <location>
        <begin position="114"/>
        <end position="133"/>
    </location>
</feature>
<keyword evidence="7" id="KW-0472">Membrane</keyword>
<dbReference type="GO" id="GO:0015293">
    <property type="term" value="F:symporter activity"/>
    <property type="evidence" value="ECO:0007669"/>
    <property type="project" value="TreeGrafter"/>
</dbReference>
<keyword evidence="7" id="KW-1133">Transmembrane helix</keyword>
<evidence type="ECO:0000256" key="2">
    <source>
        <dbReference type="ARBA" id="ARBA00022448"/>
    </source>
</evidence>
<evidence type="ECO:0000256" key="5">
    <source>
        <dbReference type="ARBA" id="ARBA00023065"/>
    </source>
</evidence>
<dbReference type="GO" id="GO:0005886">
    <property type="term" value="C:plasma membrane"/>
    <property type="evidence" value="ECO:0007669"/>
    <property type="project" value="UniProtKB-SubCell"/>
</dbReference>